<dbReference type="EMBL" id="CP002691">
    <property type="protein sequence ID" value="AEE49545.1"/>
    <property type="molecule type" value="Genomic_DNA"/>
</dbReference>
<reference evidence="2 3" key="1">
    <citation type="journal article" date="2011" name="Stand. Genomic Sci.">
        <title>Complete genome sequence of Haliscomenobacter hydrossis type strain (O).</title>
        <authorList>
            <consortium name="US DOE Joint Genome Institute (JGI-PGF)"/>
            <person name="Daligault H."/>
            <person name="Lapidus A."/>
            <person name="Zeytun A."/>
            <person name="Nolan M."/>
            <person name="Lucas S."/>
            <person name="Del Rio T.G."/>
            <person name="Tice H."/>
            <person name="Cheng J.F."/>
            <person name="Tapia R."/>
            <person name="Han C."/>
            <person name="Goodwin L."/>
            <person name="Pitluck S."/>
            <person name="Liolios K."/>
            <person name="Pagani I."/>
            <person name="Ivanova N."/>
            <person name="Huntemann M."/>
            <person name="Mavromatis K."/>
            <person name="Mikhailova N."/>
            <person name="Pati A."/>
            <person name="Chen A."/>
            <person name="Palaniappan K."/>
            <person name="Land M."/>
            <person name="Hauser L."/>
            <person name="Brambilla E.M."/>
            <person name="Rohde M."/>
            <person name="Verbarg S."/>
            <person name="Goker M."/>
            <person name="Bristow J."/>
            <person name="Eisen J.A."/>
            <person name="Markowitz V."/>
            <person name="Hugenholtz P."/>
            <person name="Kyrpides N.C."/>
            <person name="Klenk H.P."/>
            <person name="Woyke T."/>
        </authorList>
    </citation>
    <scope>NUCLEOTIDE SEQUENCE [LARGE SCALE GENOMIC DNA]</scope>
    <source>
        <strain evidence="3">ATCC 27775 / DSM 1100 / LMG 10767 / O</strain>
    </source>
</reference>
<dbReference type="GO" id="GO:0005737">
    <property type="term" value="C:cytoplasm"/>
    <property type="evidence" value="ECO:0007669"/>
    <property type="project" value="TreeGrafter"/>
</dbReference>
<dbReference type="Gene3D" id="3.30.9.10">
    <property type="entry name" value="D-Amino Acid Oxidase, subunit A, domain 2"/>
    <property type="match status" value="1"/>
</dbReference>
<dbReference type="RefSeq" id="WP_013764099.1">
    <property type="nucleotide sequence ID" value="NC_015510.1"/>
</dbReference>
<feature type="domain" description="FAD dependent oxidoreductase" evidence="1">
    <location>
        <begin position="30"/>
        <end position="383"/>
    </location>
</feature>
<proteinExistence type="predicted"/>
<dbReference type="PANTHER" id="PTHR13847:SF201">
    <property type="entry name" value="PUTATIBE OXIDOREDUCTASE"/>
    <property type="match status" value="1"/>
</dbReference>
<dbReference type="SUPFAM" id="SSF51905">
    <property type="entry name" value="FAD/NAD(P)-binding domain"/>
    <property type="match status" value="1"/>
</dbReference>
<evidence type="ECO:0000259" key="1">
    <source>
        <dbReference type="Pfam" id="PF01266"/>
    </source>
</evidence>
<dbReference type="Pfam" id="PF01266">
    <property type="entry name" value="DAO"/>
    <property type="match status" value="1"/>
</dbReference>
<dbReference type="eggNOG" id="COG0665">
    <property type="taxonomic scope" value="Bacteria"/>
</dbReference>
<dbReference type="HOGENOM" id="CLU_007884_3_1_10"/>
<dbReference type="STRING" id="760192.Halhy_1656"/>
<name>F4L0R3_HALH1</name>
<dbReference type="AlphaFoldDB" id="F4L0R3"/>
<accession>F4L0R3</accession>
<evidence type="ECO:0000313" key="2">
    <source>
        <dbReference type="EMBL" id="AEE49545.1"/>
    </source>
</evidence>
<organism evidence="2 3">
    <name type="scientific">Haliscomenobacter hydrossis (strain ATCC 27775 / DSM 1100 / LMG 10767 / O)</name>
    <dbReference type="NCBI Taxonomy" id="760192"/>
    <lineage>
        <taxon>Bacteria</taxon>
        <taxon>Pseudomonadati</taxon>
        <taxon>Bacteroidota</taxon>
        <taxon>Saprospiria</taxon>
        <taxon>Saprospirales</taxon>
        <taxon>Haliscomenobacteraceae</taxon>
        <taxon>Haliscomenobacter</taxon>
    </lineage>
</organism>
<dbReference type="KEGG" id="hhy:Halhy_1656"/>
<dbReference type="InterPro" id="IPR036188">
    <property type="entry name" value="FAD/NAD-bd_sf"/>
</dbReference>
<protein>
    <submittedName>
        <fullName evidence="2">FAD dependent oxidoreductase</fullName>
    </submittedName>
</protein>
<dbReference type="Proteomes" id="UP000008461">
    <property type="component" value="Chromosome"/>
</dbReference>
<sequence>MNLHTANPYWLLKSGLLFEYPSLQQNVKTDYAIIGGGITSALIAWYLSRAGVSVVLLDRRHIGMGSTCASTSMLQYEIDTPMYQLAEIVGEDNAARSYWLCAEAINKLEIICNQLAVATDFEKKPSLYYASRKADLPGLKTELTIRQKHGFVVEFLDQAALQALFPFAAPGALYSKEGAQVDAYTLTHGLLQDAIGQGAAIFDKTTVTAINRNKNGAILETKEGHSVRARKLVIATGYESGQWLPRQIAALHSSYALVSEPYAAETLWHENALIWETARPYLYFRTTADRRVLIGGRDEPFQDAKRRDRLLKRKSQQLTRDFEKLFPHLAPLKVDYHWAGTFAETVDGLPYIGSIPEQAHTIYALGFGGNGVTFSQIAAELIRDEALGNENPDANIFSFNR</sequence>
<dbReference type="OrthoDB" id="571248at2"/>
<evidence type="ECO:0000313" key="3">
    <source>
        <dbReference type="Proteomes" id="UP000008461"/>
    </source>
</evidence>
<dbReference type="Gene3D" id="3.50.50.60">
    <property type="entry name" value="FAD/NAD(P)-binding domain"/>
    <property type="match status" value="1"/>
</dbReference>
<gene>
    <name evidence="2" type="ordered locus">Halhy_1656</name>
</gene>
<reference key="2">
    <citation type="submission" date="2011-04" db="EMBL/GenBank/DDBJ databases">
        <title>Complete sequence of chromosome of Haliscomenobacter hydrossis DSM 1100.</title>
        <authorList>
            <consortium name="US DOE Joint Genome Institute (JGI-PGF)"/>
            <person name="Lucas S."/>
            <person name="Han J."/>
            <person name="Lapidus A."/>
            <person name="Bruce D."/>
            <person name="Goodwin L."/>
            <person name="Pitluck S."/>
            <person name="Peters L."/>
            <person name="Kyrpides N."/>
            <person name="Mavromatis K."/>
            <person name="Ivanova N."/>
            <person name="Ovchinnikova G."/>
            <person name="Pagani I."/>
            <person name="Daligault H."/>
            <person name="Detter J.C."/>
            <person name="Han C."/>
            <person name="Land M."/>
            <person name="Hauser L."/>
            <person name="Markowitz V."/>
            <person name="Cheng J.-F."/>
            <person name="Hugenholtz P."/>
            <person name="Woyke T."/>
            <person name="Wu D."/>
            <person name="Verbarg S."/>
            <person name="Frueling A."/>
            <person name="Brambilla E."/>
            <person name="Klenk H.-P."/>
            <person name="Eisen J.A."/>
        </authorList>
    </citation>
    <scope>NUCLEOTIDE SEQUENCE</scope>
    <source>
        <strain>DSM 1100</strain>
    </source>
</reference>
<keyword evidence="3" id="KW-1185">Reference proteome</keyword>
<dbReference type="InterPro" id="IPR006076">
    <property type="entry name" value="FAD-dep_OxRdtase"/>
</dbReference>
<dbReference type="PANTHER" id="PTHR13847">
    <property type="entry name" value="SARCOSINE DEHYDROGENASE-RELATED"/>
    <property type="match status" value="1"/>
</dbReference>